<comment type="caution">
    <text evidence="2">The sequence shown here is derived from an EMBL/GenBank/DDBJ whole genome shotgun (WGS) entry which is preliminary data.</text>
</comment>
<reference evidence="2 3" key="1">
    <citation type="journal article" date="2019" name="Sci. Rep.">
        <title>Orb-weaving spider Araneus ventricosus genome elucidates the spidroin gene catalogue.</title>
        <authorList>
            <person name="Kono N."/>
            <person name="Nakamura H."/>
            <person name="Ohtoshi R."/>
            <person name="Moran D.A.P."/>
            <person name="Shinohara A."/>
            <person name="Yoshida Y."/>
            <person name="Fujiwara M."/>
            <person name="Mori M."/>
            <person name="Tomita M."/>
            <person name="Arakawa K."/>
        </authorList>
    </citation>
    <scope>NUCLEOTIDE SEQUENCE [LARGE SCALE GENOMIC DNA]</scope>
</reference>
<evidence type="ECO:0000313" key="2">
    <source>
        <dbReference type="EMBL" id="GBM80185.1"/>
    </source>
</evidence>
<gene>
    <name evidence="1" type="ORF">AVEN_109776_1</name>
    <name evidence="2" type="ORF">AVEN_159174_1</name>
</gene>
<dbReference type="EMBL" id="BGPR01187041">
    <property type="protein sequence ID" value="GBM80185.1"/>
    <property type="molecule type" value="Genomic_DNA"/>
</dbReference>
<dbReference type="AlphaFoldDB" id="A0A4Y2IR74"/>
<accession>A0A4Y2IR74</accession>
<dbReference type="Proteomes" id="UP000499080">
    <property type="component" value="Unassembled WGS sequence"/>
</dbReference>
<sequence>MCFIFRFEWMDKNSIGTNGVQMNVQLYTFNGRGQARHPASVLLREIALYVQLSSCMHALHNRQNLASCFAAYVHENGIAQKRNELS</sequence>
<organism evidence="2 3">
    <name type="scientific">Araneus ventricosus</name>
    <name type="common">Orbweaver spider</name>
    <name type="synonym">Epeira ventricosa</name>
    <dbReference type="NCBI Taxonomy" id="182803"/>
    <lineage>
        <taxon>Eukaryota</taxon>
        <taxon>Metazoa</taxon>
        <taxon>Ecdysozoa</taxon>
        <taxon>Arthropoda</taxon>
        <taxon>Chelicerata</taxon>
        <taxon>Arachnida</taxon>
        <taxon>Araneae</taxon>
        <taxon>Araneomorphae</taxon>
        <taxon>Entelegynae</taxon>
        <taxon>Araneoidea</taxon>
        <taxon>Araneidae</taxon>
        <taxon>Araneus</taxon>
    </lineage>
</organism>
<keyword evidence="3" id="KW-1185">Reference proteome</keyword>
<dbReference type="EMBL" id="BGPR01187033">
    <property type="protein sequence ID" value="GBM80158.1"/>
    <property type="molecule type" value="Genomic_DNA"/>
</dbReference>
<name>A0A4Y2IR74_ARAVE</name>
<proteinExistence type="predicted"/>
<protein>
    <submittedName>
        <fullName evidence="2">Uncharacterized protein</fullName>
    </submittedName>
</protein>
<evidence type="ECO:0000313" key="3">
    <source>
        <dbReference type="Proteomes" id="UP000499080"/>
    </source>
</evidence>
<evidence type="ECO:0000313" key="1">
    <source>
        <dbReference type="EMBL" id="GBM80158.1"/>
    </source>
</evidence>